<proteinExistence type="predicted"/>
<feature type="domain" description="Integrase zinc-binding" evidence="1">
    <location>
        <begin position="251"/>
        <end position="306"/>
    </location>
</feature>
<dbReference type="PaxDb" id="3635-A0A1U8PXY0"/>
<reference evidence="4" key="2">
    <citation type="submission" date="2025-08" db="UniProtKB">
        <authorList>
            <consortium name="RefSeq"/>
        </authorList>
    </citation>
    <scope>IDENTIFICATION</scope>
</reference>
<reference evidence="3" key="1">
    <citation type="journal article" date="2020" name="Nat. Genet.">
        <title>Genomic diversifications of five Gossypium allopolyploid species and their impact on cotton improvement.</title>
        <authorList>
            <person name="Chen Z.J."/>
            <person name="Sreedasyam A."/>
            <person name="Ando A."/>
            <person name="Song Q."/>
            <person name="De Santiago L.M."/>
            <person name="Hulse-Kemp A.M."/>
            <person name="Ding M."/>
            <person name="Ye W."/>
            <person name="Kirkbride R.C."/>
            <person name="Jenkins J."/>
            <person name="Plott C."/>
            <person name="Lovell J."/>
            <person name="Lin Y.M."/>
            <person name="Vaughn R."/>
            <person name="Liu B."/>
            <person name="Simpson S."/>
            <person name="Scheffler B.E."/>
            <person name="Wen L."/>
            <person name="Saski C.A."/>
            <person name="Grover C.E."/>
            <person name="Hu G."/>
            <person name="Conover J.L."/>
            <person name="Carlson J.W."/>
            <person name="Shu S."/>
            <person name="Boston L.B."/>
            <person name="Williams M."/>
            <person name="Peterson D.G."/>
            <person name="McGee K."/>
            <person name="Jones D.C."/>
            <person name="Wendel J.F."/>
            <person name="Stelly D.M."/>
            <person name="Grimwood J."/>
            <person name="Schmutz J."/>
        </authorList>
    </citation>
    <scope>NUCLEOTIDE SEQUENCE [LARGE SCALE GENOMIC DNA]</scope>
    <source>
        <strain evidence="3">cv. TM-1</strain>
    </source>
</reference>
<evidence type="ECO:0000313" key="3">
    <source>
        <dbReference type="Proteomes" id="UP000818029"/>
    </source>
</evidence>
<dbReference type="Pfam" id="PF17921">
    <property type="entry name" value="Integrase_H2C2"/>
    <property type="match status" value="1"/>
</dbReference>
<accession>A0A1U8PXY0</accession>
<name>A0A1U8PXY0_GOSHI</name>
<dbReference type="AlphaFoldDB" id="A0A1U8PXY0"/>
<protein>
    <submittedName>
        <fullName evidence="4">Uncharacterized protein</fullName>
    </submittedName>
</protein>
<dbReference type="InterPro" id="IPR016197">
    <property type="entry name" value="Chromo-like_dom_sf"/>
</dbReference>
<keyword evidence="3" id="KW-1185">Reference proteome</keyword>
<dbReference type="GeneID" id="107963051"/>
<sequence>MDWLVKHRATLDCIAKRMVLRTAEDSEVVVISEPQNYPSNVISALKAENDMEAKSPAVKELRTVREFSDVFPEELPGLPPSREVEFGIELLPGTTPPVPGKEFMVYSDASHVGLGCALMQEGKVVESASRKLKTHEELNLRQRRWVKLLKDYDCMIEYHLGKVNVVADALSHRVKSDLRAMLSHLSWLDNGSLLAELQVKPIWIEQIKSKQLMDETLGARLRQVENGKTSDFGINSEGVLCFCGRMCIPKDNDLRQSILQEAHSSLYAMHPGGNKMYQNLRKLYWWPGLKRELMEFVGKCLVCQKKESIWVIVDRLTKSTHFVPVLTDYSLQKLARLYVAEIVRLHGVLVLRFRRKGKLSPRFIGSYRVLRRIGPVAYQLELPPELSLNHDVFHVSMLRRYPIDPSHVVVVEEIEVRLDLTFEEEPIQIIDQDVKELRRKSVPFAKVLWRNHKAEDATWEPEEGMRHQYPKLRLEVAWKWTPKEVFRREIRGKDQGVIRKKNEEIKSEEQVEPKWKLGLERWRRPAVYGGRSGAWSCGAKLLEQSSKWAINALNHASTCNDGPLITSSKHVVHRDSRAKKAG</sequence>
<dbReference type="InterPro" id="IPR041588">
    <property type="entry name" value="Integrase_H2C2"/>
</dbReference>
<dbReference type="PANTHER" id="PTHR46148">
    <property type="entry name" value="CHROMO DOMAIN-CONTAINING PROTEIN"/>
    <property type="match status" value="1"/>
</dbReference>
<dbReference type="InterPro" id="IPR056924">
    <property type="entry name" value="SH3_Tf2-1"/>
</dbReference>
<dbReference type="Proteomes" id="UP000818029">
    <property type="component" value="Chromosome A06"/>
</dbReference>
<dbReference type="SUPFAM" id="SSF56672">
    <property type="entry name" value="DNA/RNA polymerases"/>
    <property type="match status" value="1"/>
</dbReference>
<dbReference type="Gene3D" id="1.10.340.70">
    <property type="match status" value="1"/>
</dbReference>
<dbReference type="InterPro" id="IPR043502">
    <property type="entry name" value="DNA/RNA_pol_sf"/>
</dbReference>
<evidence type="ECO:0000259" key="2">
    <source>
        <dbReference type="Pfam" id="PF24626"/>
    </source>
</evidence>
<evidence type="ECO:0000313" key="4">
    <source>
        <dbReference type="RefSeq" id="XP_016755139.1"/>
    </source>
</evidence>
<dbReference type="RefSeq" id="XP_016755139.1">
    <property type="nucleotide sequence ID" value="XM_016899650.1"/>
</dbReference>
<feature type="domain" description="Tf2-1-like SH3-like" evidence="2">
    <location>
        <begin position="351"/>
        <end position="401"/>
    </location>
</feature>
<dbReference type="PANTHER" id="PTHR46148:SF44">
    <property type="entry name" value="GAG-POL POLYPROTEIN"/>
    <property type="match status" value="1"/>
</dbReference>
<gene>
    <name evidence="4" type="primary">LOC107963051</name>
</gene>
<evidence type="ECO:0000259" key="1">
    <source>
        <dbReference type="Pfam" id="PF17921"/>
    </source>
</evidence>
<dbReference type="SUPFAM" id="SSF54160">
    <property type="entry name" value="Chromo domain-like"/>
    <property type="match status" value="1"/>
</dbReference>
<dbReference type="Pfam" id="PF24626">
    <property type="entry name" value="SH3_Tf2-1"/>
    <property type="match status" value="1"/>
</dbReference>
<organism evidence="3 4">
    <name type="scientific">Gossypium hirsutum</name>
    <name type="common">Upland cotton</name>
    <name type="synonym">Gossypium mexicanum</name>
    <dbReference type="NCBI Taxonomy" id="3635"/>
    <lineage>
        <taxon>Eukaryota</taxon>
        <taxon>Viridiplantae</taxon>
        <taxon>Streptophyta</taxon>
        <taxon>Embryophyta</taxon>
        <taxon>Tracheophyta</taxon>
        <taxon>Spermatophyta</taxon>
        <taxon>Magnoliopsida</taxon>
        <taxon>eudicotyledons</taxon>
        <taxon>Gunneridae</taxon>
        <taxon>Pentapetalae</taxon>
        <taxon>rosids</taxon>
        <taxon>malvids</taxon>
        <taxon>Malvales</taxon>
        <taxon>Malvaceae</taxon>
        <taxon>Malvoideae</taxon>
        <taxon>Gossypium</taxon>
    </lineage>
</organism>
<dbReference type="KEGG" id="ghi:107963051"/>